<dbReference type="AlphaFoldDB" id="A0A507AZ63"/>
<reference evidence="6 7" key="1">
    <citation type="submission" date="2019-06" db="EMBL/GenBank/DDBJ databases">
        <title>Draft genome sequence of the filamentous fungus Phialemoniopsis curvata isolated from diesel fuel.</title>
        <authorList>
            <person name="Varaljay V.A."/>
            <person name="Lyon W.J."/>
            <person name="Crouch A.L."/>
            <person name="Drake C.E."/>
            <person name="Hollomon J.M."/>
            <person name="Nadeau L.J."/>
            <person name="Nunn H.S."/>
            <person name="Stevenson B.S."/>
            <person name="Bojanowski C.L."/>
            <person name="Crookes-Goodson W.J."/>
        </authorList>
    </citation>
    <scope>NUCLEOTIDE SEQUENCE [LARGE SCALE GENOMIC DNA]</scope>
    <source>
        <strain evidence="6 7">D216</strain>
    </source>
</reference>
<dbReference type="SUPFAM" id="SSF53649">
    <property type="entry name" value="Alkaline phosphatase-like"/>
    <property type="match status" value="1"/>
</dbReference>
<dbReference type="RefSeq" id="XP_030992020.1">
    <property type="nucleotide sequence ID" value="XM_031143599.1"/>
</dbReference>
<organism evidence="6 7">
    <name type="scientific">Thyridium curvatum</name>
    <dbReference type="NCBI Taxonomy" id="1093900"/>
    <lineage>
        <taxon>Eukaryota</taxon>
        <taxon>Fungi</taxon>
        <taxon>Dikarya</taxon>
        <taxon>Ascomycota</taxon>
        <taxon>Pezizomycotina</taxon>
        <taxon>Sordariomycetes</taxon>
        <taxon>Sordariomycetidae</taxon>
        <taxon>Thyridiales</taxon>
        <taxon>Thyridiaceae</taxon>
        <taxon>Thyridium</taxon>
    </lineage>
</organism>
<dbReference type="GO" id="GO:0004065">
    <property type="term" value="F:arylsulfatase activity"/>
    <property type="evidence" value="ECO:0007669"/>
    <property type="project" value="TreeGrafter"/>
</dbReference>
<dbReference type="InterPro" id="IPR024607">
    <property type="entry name" value="Sulfatase_CS"/>
</dbReference>
<sequence>MAAKRPNFLIIVADDLGYSDIAPYGGEIRTPNLDKLAKDGVRLTNFHTAPACSPTRSMLFSGTDNHIAGLGQMAEYMRGNPEIFKGKPGYEGYLNMRVAALSEILQDAGYLTIMSGKWHLGLTKEFAPCSRGFTKNFVFLPGAGNHHAWEPQLDDEEFRIPCMKTEKFWMDDGEFIDMKKDLPKDFYSTRSFTDRMLKFLGDRNAEEKEQPFFAYLPFTAPHWPLQAPRDIVKKYEGMYDDGPDALTQKRLKRMVELGLIAEGTECHPPVGFLGKEWKDMSDEERKSSARKMEIFSAMVELIDENIGRVVDYLTETGELDNTFVLFMSDNGAEGAALEAAPVMGGAKTMANIIDKHYDNSFDNMGEPTSFVWYGPRWASAATAPSRAFKTWTTEGGIRCPCLVRYPGFGNKESAISSSFATVMDVLPTVLELAKVQHPGTSFRGRTVALPRGKTWVPHLSSSDLKQTSIHGEDTHIHGWELFGMQAIREGPWKAMWIPAPKGKDDWELFNVEKDPAEKYNLVDKEPEILKRLVEHWERYFAETGMIHVPQIALTRGVFPKK</sequence>
<dbReference type="CDD" id="cd16025">
    <property type="entry name" value="PAS_like"/>
    <property type="match status" value="1"/>
</dbReference>
<keyword evidence="4" id="KW-0106">Calcium</keyword>
<evidence type="ECO:0000256" key="1">
    <source>
        <dbReference type="ARBA" id="ARBA00008779"/>
    </source>
</evidence>
<keyword evidence="3" id="KW-0378">Hydrolase</keyword>
<dbReference type="PANTHER" id="PTHR42693:SF33">
    <property type="entry name" value="ARYLSULFATASE"/>
    <property type="match status" value="1"/>
</dbReference>
<evidence type="ECO:0000256" key="3">
    <source>
        <dbReference type="ARBA" id="ARBA00022801"/>
    </source>
</evidence>
<evidence type="ECO:0000256" key="4">
    <source>
        <dbReference type="ARBA" id="ARBA00022837"/>
    </source>
</evidence>
<dbReference type="InterPro" id="IPR017850">
    <property type="entry name" value="Alkaline_phosphatase_core_sf"/>
</dbReference>
<dbReference type="PANTHER" id="PTHR42693">
    <property type="entry name" value="ARYLSULFATASE FAMILY MEMBER"/>
    <property type="match status" value="1"/>
</dbReference>
<dbReference type="InterPro" id="IPR000917">
    <property type="entry name" value="Sulfatase_N"/>
</dbReference>
<dbReference type="Pfam" id="PF00884">
    <property type="entry name" value="Sulfatase"/>
    <property type="match status" value="1"/>
</dbReference>
<evidence type="ECO:0000256" key="2">
    <source>
        <dbReference type="ARBA" id="ARBA00022723"/>
    </source>
</evidence>
<dbReference type="Proteomes" id="UP000319257">
    <property type="component" value="Unassembled WGS sequence"/>
</dbReference>
<dbReference type="STRING" id="1093900.A0A507AZ63"/>
<keyword evidence="7" id="KW-1185">Reference proteome</keyword>
<feature type="domain" description="Sulfatase N-terminal" evidence="5">
    <location>
        <begin position="6"/>
        <end position="434"/>
    </location>
</feature>
<gene>
    <name evidence="6" type="ORF">E0L32_008714</name>
</gene>
<dbReference type="GeneID" id="41976161"/>
<keyword evidence="2" id="KW-0479">Metal-binding</keyword>
<dbReference type="Gene3D" id="3.40.720.10">
    <property type="entry name" value="Alkaline Phosphatase, subunit A"/>
    <property type="match status" value="1"/>
</dbReference>
<protein>
    <recommendedName>
        <fullName evidence="5">Sulfatase N-terminal domain-containing protein</fullName>
    </recommendedName>
</protein>
<dbReference type="InterPro" id="IPR050738">
    <property type="entry name" value="Sulfatase"/>
</dbReference>
<dbReference type="InParanoid" id="A0A507AZ63"/>
<evidence type="ECO:0000313" key="7">
    <source>
        <dbReference type="Proteomes" id="UP000319257"/>
    </source>
</evidence>
<evidence type="ECO:0000313" key="6">
    <source>
        <dbReference type="EMBL" id="TPX10309.1"/>
    </source>
</evidence>
<dbReference type="EMBL" id="SKBQ01000059">
    <property type="protein sequence ID" value="TPX10309.1"/>
    <property type="molecule type" value="Genomic_DNA"/>
</dbReference>
<dbReference type="GO" id="GO:0046872">
    <property type="term" value="F:metal ion binding"/>
    <property type="evidence" value="ECO:0007669"/>
    <property type="project" value="UniProtKB-KW"/>
</dbReference>
<dbReference type="Gene3D" id="3.30.1120.10">
    <property type="match status" value="1"/>
</dbReference>
<name>A0A507AZ63_9PEZI</name>
<evidence type="ECO:0000259" key="5">
    <source>
        <dbReference type="Pfam" id="PF00884"/>
    </source>
</evidence>
<comment type="similarity">
    <text evidence="1">Belongs to the sulfatase family.</text>
</comment>
<accession>A0A507AZ63</accession>
<dbReference type="OrthoDB" id="103349at2759"/>
<dbReference type="PROSITE" id="PS00149">
    <property type="entry name" value="SULFATASE_2"/>
    <property type="match status" value="1"/>
</dbReference>
<comment type="caution">
    <text evidence="6">The sequence shown here is derived from an EMBL/GenBank/DDBJ whole genome shotgun (WGS) entry which is preliminary data.</text>
</comment>
<proteinExistence type="inferred from homology"/>